<protein>
    <submittedName>
        <fullName evidence="1">Uncharacterized protein</fullName>
    </submittedName>
</protein>
<dbReference type="EMBL" id="JASSZA010000043">
    <property type="protein sequence ID" value="KAK2082281.1"/>
    <property type="molecule type" value="Genomic_DNA"/>
</dbReference>
<name>A0ABQ9TC22_SAGOE</name>
<organism evidence="1 2">
    <name type="scientific">Saguinus oedipus</name>
    <name type="common">Cotton-top tamarin</name>
    <name type="synonym">Oedipomidas oedipus</name>
    <dbReference type="NCBI Taxonomy" id="9490"/>
    <lineage>
        <taxon>Eukaryota</taxon>
        <taxon>Metazoa</taxon>
        <taxon>Chordata</taxon>
        <taxon>Craniata</taxon>
        <taxon>Vertebrata</taxon>
        <taxon>Euteleostomi</taxon>
        <taxon>Mammalia</taxon>
        <taxon>Eutheria</taxon>
        <taxon>Euarchontoglires</taxon>
        <taxon>Primates</taxon>
        <taxon>Haplorrhini</taxon>
        <taxon>Platyrrhini</taxon>
        <taxon>Cebidae</taxon>
        <taxon>Callitrichinae</taxon>
        <taxon>Saguinus</taxon>
    </lineage>
</organism>
<dbReference type="Proteomes" id="UP001266305">
    <property type="component" value="Unassembled WGS sequence"/>
</dbReference>
<reference evidence="1 2" key="1">
    <citation type="submission" date="2023-05" db="EMBL/GenBank/DDBJ databases">
        <title>B98-5 Cell Line De Novo Hybrid Assembly: An Optical Mapping Approach.</title>
        <authorList>
            <person name="Kananen K."/>
            <person name="Auerbach J.A."/>
            <person name="Kautto E."/>
            <person name="Blachly J.S."/>
        </authorList>
    </citation>
    <scope>NUCLEOTIDE SEQUENCE [LARGE SCALE GENOMIC DNA]</scope>
    <source>
        <strain evidence="1">B95-8</strain>
        <tissue evidence="1">Cell line</tissue>
    </source>
</reference>
<feature type="non-terminal residue" evidence="1">
    <location>
        <position position="58"/>
    </location>
</feature>
<evidence type="ECO:0000313" key="1">
    <source>
        <dbReference type="EMBL" id="KAK2082281.1"/>
    </source>
</evidence>
<accession>A0ABQ9TC22</accession>
<evidence type="ECO:0000313" key="2">
    <source>
        <dbReference type="Proteomes" id="UP001266305"/>
    </source>
</evidence>
<keyword evidence="2" id="KW-1185">Reference proteome</keyword>
<gene>
    <name evidence="1" type="ORF">P7K49_039506</name>
</gene>
<feature type="non-terminal residue" evidence="1">
    <location>
        <position position="1"/>
    </location>
</feature>
<sequence>TGPPCCCLVESLCYGRLPRQRQAASVLGGTSVGVHCVRDGGRPSLTGLHCPRCWQQNS</sequence>
<comment type="caution">
    <text evidence="1">The sequence shown here is derived from an EMBL/GenBank/DDBJ whole genome shotgun (WGS) entry which is preliminary data.</text>
</comment>
<proteinExistence type="predicted"/>